<feature type="compositionally biased region" description="Basic and acidic residues" evidence="1">
    <location>
        <begin position="74"/>
        <end position="83"/>
    </location>
</feature>
<feature type="compositionally biased region" description="Basic residues" evidence="1">
    <location>
        <begin position="28"/>
        <end position="44"/>
    </location>
</feature>
<gene>
    <name evidence="2" type="ORF">IFR04_010983</name>
</gene>
<evidence type="ECO:0000313" key="2">
    <source>
        <dbReference type="EMBL" id="KAG4415856.1"/>
    </source>
</evidence>
<keyword evidence="3" id="KW-1185">Reference proteome</keyword>
<evidence type="ECO:0000313" key="3">
    <source>
        <dbReference type="Proteomes" id="UP000664132"/>
    </source>
</evidence>
<organism evidence="2 3">
    <name type="scientific">Cadophora malorum</name>
    <dbReference type="NCBI Taxonomy" id="108018"/>
    <lineage>
        <taxon>Eukaryota</taxon>
        <taxon>Fungi</taxon>
        <taxon>Dikarya</taxon>
        <taxon>Ascomycota</taxon>
        <taxon>Pezizomycotina</taxon>
        <taxon>Leotiomycetes</taxon>
        <taxon>Helotiales</taxon>
        <taxon>Ploettnerulaceae</taxon>
        <taxon>Cadophora</taxon>
    </lineage>
</organism>
<comment type="caution">
    <text evidence="2">The sequence shown here is derived from an EMBL/GenBank/DDBJ whole genome shotgun (WGS) entry which is preliminary data.</text>
</comment>
<evidence type="ECO:0000256" key="1">
    <source>
        <dbReference type="SAM" id="MobiDB-lite"/>
    </source>
</evidence>
<dbReference type="OrthoDB" id="4696832at2759"/>
<feature type="compositionally biased region" description="Acidic residues" evidence="1">
    <location>
        <begin position="698"/>
        <end position="715"/>
    </location>
</feature>
<proteinExistence type="predicted"/>
<dbReference type="AlphaFoldDB" id="A0A8H7W2Z8"/>
<feature type="region of interest" description="Disordered" evidence="1">
    <location>
        <begin position="1"/>
        <end position="86"/>
    </location>
</feature>
<name>A0A8H7W2Z8_9HELO</name>
<dbReference type="Proteomes" id="UP000664132">
    <property type="component" value="Unassembled WGS sequence"/>
</dbReference>
<reference evidence="2" key="1">
    <citation type="submission" date="2021-02" db="EMBL/GenBank/DDBJ databases">
        <title>Genome sequence Cadophora malorum strain M34.</title>
        <authorList>
            <person name="Stefanovic E."/>
            <person name="Vu D."/>
            <person name="Scully C."/>
            <person name="Dijksterhuis J."/>
            <person name="Roader J."/>
            <person name="Houbraken J."/>
        </authorList>
    </citation>
    <scope>NUCLEOTIDE SEQUENCE</scope>
    <source>
        <strain evidence="2">M34</strain>
    </source>
</reference>
<protein>
    <submittedName>
        <fullName evidence="2">Uncharacterized protein</fullName>
    </submittedName>
</protein>
<feature type="compositionally biased region" description="Basic residues" evidence="1">
    <location>
        <begin position="677"/>
        <end position="689"/>
    </location>
</feature>
<accession>A0A8H7W2Z8</accession>
<feature type="region of interest" description="Disordered" evidence="1">
    <location>
        <begin position="660"/>
        <end position="715"/>
    </location>
</feature>
<dbReference type="EMBL" id="JAFJYH010000205">
    <property type="protein sequence ID" value="KAG4415856.1"/>
    <property type="molecule type" value="Genomic_DNA"/>
</dbReference>
<sequence length="715" mass="79736">MAPRGKRSSEVDDEEWTGASDGDFGPSTKRKSKSSQRAPRKSARRTAQEASGFGVWGSESGSVLGGSDSTIQPFRKEGSDRVGNETVEEDMSFEFPGDDLSREGVIPTSKTPWVPEEWIDIFKTWLGSHALAKKVIAFIEDIRARSQVAASTELEAFLTDSSGTWVSHDSEVDKIWDKYLPQMVELTGRDACDFVKPSGVVSAALAISWHFPTFNTDKPEYGLCFDPSNPCLAKQKAKIGVNGGVLTYDMYPVRKDFIKGKHPFSSEDWWPQFKELCHQMSAELTKRSKLRLVLGADNWEEVERNARKNLSTHTAIRLKLPGEGISFSGRNAQMWVVMDEDSGEIVQLILPSYHLMSFFWQKSETCLKYHDSVWNILAAICGIEEVNVDYFQWFNQFARKGDANMTPDFDWLNYQGGDLLNRIKFMLAWEKKFDSSVEDEIVQKVFRVWLSRNQLPASKGGQSLAKQIHSVISAKGRQTNKAAGFPGLAQGRETQKAAGFPALAQGRETQKAAGFPGLAQGRETLKARGSLGGARGLETQKAAGFPGLAQGRETQKAAGFPALARGVETRKAGGFLGLAKGLKTSKAKAEALRAALERIQLAKYKAAKDAGVLDEWANGTTKQRERLKIFEDGEFSGDMKLFKQRKKYFEETKEAQKLFYPTGPLRWEGDELEPPARRKHTKQKAKRNAAKPPKQREEGDEEDEEVEEDEEGELS</sequence>